<dbReference type="InterPro" id="IPR006145">
    <property type="entry name" value="PsdUridine_synth_RsuA/RluA"/>
</dbReference>
<dbReference type="Proteomes" id="UP001153555">
    <property type="component" value="Unassembled WGS sequence"/>
</dbReference>
<dbReference type="PANTHER" id="PTHR21600:SF87">
    <property type="entry name" value="RNA PSEUDOURIDYLATE SYNTHASE DOMAIN-CONTAINING PROTEIN 1"/>
    <property type="match status" value="1"/>
</dbReference>
<protein>
    <submittedName>
        <fullName evidence="5">RNA pseudouridine synthase 2- chloroplastic</fullName>
    </submittedName>
</protein>
<comment type="caution">
    <text evidence="5">The sequence shown here is derived from an EMBL/GenBank/DDBJ whole genome shotgun (WGS) entry which is preliminary data.</text>
</comment>
<evidence type="ECO:0000259" key="4">
    <source>
        <dbReference type="Pfam" id="PF00849"/>
    </source>
</evidence>
<keyword evidence="6" id="KW-1185">Reference proteome</keyword>
<evidence type="ECO:0000256" key="2">
    <source>
        <dbReference type="ARBA" id="ARBA00023235"/>
    </source>
</evidence>
<comment type="similarity">
    <text evidence="1">Belongs to the pseudouridine synthase RluA family.</text>
</comment>
<dbReference type="SUPFAM" id="SSF55174">
    <property type="entry name" value="Alpha-L RNA-binding motif"/>
    <property type="match status" value="1"/>
</dbReference>
<dbReference type="OrthoDB" id="418349at2759"/>
<accession>A0A9N7MNU4</accession>
<sequence length="299" mass="33484">MFSLQSLFSANLFSISPRNSSLRKIISTVTAYSNPNASFSDDLHAAFFGHLSNYSSVTIEGSVELNSEKLRLDSWISSRISGICRTRVRSSIRSGLVSVNSQVINKVTHVLRDGDVVNCKIELQTFRAEPEDIPLNIVYRHEHVLVVNKPAHMVVHPAPDNATRTHVNENFHHCRLSTVCFSPEALTETDDSGDEVCAFPVHEGRNENNDFGLCEESVRLEIVHRPDKGTSGLLVVAKDEHSHTDLAERFKKYTLKRVYIASPGLVESRLGDPSERHESCLTPHDSSEWELETTLYSTI</sequence>
<proteinExistence type="inferred from homology"/>
<dbReference type="InterPro" id="IPR050188">
    <property type="entry name" value="RluA_PseudoU_synthase"/>
</dbReference>
<reference evidence="5" key="1">
    <citation type="submission" date="2019-12" db="EMBL/GenBank/DDBJ databases">
        <authorList>
            <person name="Scholes J."/>
        </authorList>
    </citation>
    <scope>NUCLEOTIDE SEQUENCE</scope>
</reference>
<dbReference type="GO" id="GO:0009982">
    <property type="term" value="F:pseudouridine synthase activity"/>
    <property type="evidence" value="ECO:0007669"/>
    <property type="project" value="InterPro"/>
</dbReference>
<dbReference type="AlphaFoldDB" id="A0A9N7MNU4"/>
<dbReference type="GO" id="GO:0003723">
    <property type="term" value="F:RNA binding"/>
    <property type="evidence" value="ECO:0007669"/>
    <property type="project" value="UniProtKB-KW"/>
</dbReference>
<dbReference type="PANTHER" id="PTHR21600">
    <property type="entry name" value="MITOCHONDRIAL RNA PSEUDOURIDINE SYNTHASE"/>
    <property type="match status" value="1"/>
</dbReference>
<dbReference type="InterPro" id="IPR020103">
    <property type="entry name" value="PsdUridine_synth_cat_dom_sf"/>
</dbReference>
<feature type="domain" description="Pseudouridine synthase RsuA/RluA-like" evidence="4">
    <location>
        <begin position="143"/>
        <end position="262"/>
    </location>
</feature>
<dbReference type="EMBL" id="CACSLK010009714">
    <property type="protein sequence ID" value="CAA0812182.1"/>
    <property type="molecule type" value="Genomic_DNA"/>
</dbReference>
<evidence type="ECO:0000313" key="6">
    <source>
        <dbReference type="Proteomes" id="UP001153555"/>
    </source>
</evidence>
<dbReference type="InterPro" id="IPR036986">
    <property type="entry name" value="S4_RNA-bd_sf"/>
</dbReference>
<keyword evidence="3" id="KW-0694">RNA-binding</keyword>
<dbReference type="Gene3D" id="3.10.290.10">
    <property type="entry name" value="RNA-binding S4 domain"/>
    <property type="match status" value="1"/>
</dbReference>
<evidence type="ECO:0000313" key="5">
    <source>
        <dbReference type="EMBL" id="CAA0812182.1"/>
    </source>
</evidence>
<dbReference type="SUPFAM" id="SSF55120">
    <property type="entry name" value="Pseudouridine synthase"/>
    <property type="match status" value="1"/>
</dbReference>
<gene>
    <name evidence="5" type="ORF">SHERM_12995</name>
</gene>
<name>A0A9N7MNU4_STRHE</name>
<organism evidence="5 6">
    <name type="scientific">Striga hermonthica</name>
    <name type="common">Purple witchweed</name>
    <name type="synonym">Buchnera hermonthica</name>
    <dbReference type="NCBI Taxonomy" id="68872"/>
    <lineage>
        <taxon>Eukaryota</taxon>
        <taxon>Viridiplantae</taxon>
        <taxon>Streptophyta</taxon>
        <taxon>Embryophyta</taxon>
        <taxon>Tracheophyta</taxon>
        <taxon>Spermatophyta</taxon>
        <taxon>Magnoliopsida</taxon>
        <taxon>eudicotyledons</taxon>
        <taxon>Gunneridae</taxon>
        <taxon>Pentapetalae</taxon>
        <taxon>asterids</taxon>
        <taxon>lamiids</taxon>
        <taxon>Lamiales</taxon>
        <taxon>Orobanchaceae</taxon>
        <taxon>Buchnereae</taxon>
        <taxon>Striga</taxon>
    </lineage>
</organism>
<dbReference type="GO" id="GO:0000455">
    <property type="term" value="P:enzyme-directed rRNA pseudouridine synthesis"/>
    <property type="evidence" value="ECO:0007669"/>
    <property type="project" value="TreeGrafter"/>
</dbReference>
<keyword evidence="2" id="KW-0413">Isomerase</keyword>
<evidence type="ECO:0000256" key="1">
    <source>
        <dbReference type="ARBA" id="ARBA00010876"/>
    </source>
</evidence>
<evidence type="ECO:0000256" key="3">
    <source>
        <dbReference type="PROSITE-ProRule" id="PRU00182"/>
    </source>
</evidence>
<dbReference type="Pfam" id="PF00849">
    <property type="entry name" value="PseudoU_synth_2"/>
    <property type="match status" value="1"/>
</dbReference>
<dbReference type="CDD" id="cd00165">
    <property type="entry name" value="S4"/>
    <property type="match status" value="1"/>
</dbReference>
<dbReference type="Gene3D" id="3.30.2350.10">
    <property type="entry name" value="Pseudouridine synthase"/>
    <property type="match status" value="1"/>
</dbReference>
<dbReference type="PROSITE" id="PS50889">
    <property type="entry name" value="S4"/>
    <property type="match status" value="1"/>
</dbReference>